<accession>A0A9P1JJJ2</accession>
<dbReference type="EMBL" id="FN597644">
    <property type="protein sequence ID" value="CBI44130.1"/>
    <property type="molecule type" value="Genomic_DNA"/>
</dbReference>
<proteinExistence type="predicted"/>
<feature type="transmembrane region" description="Helical" evidence="1">
    <location>
        <begin position="34"/>
        <end position="52"/>
    </location>
</feature>
<reference evidence="2 3" key="1">
    <citation type="journal article" date="2011" name="Int. J. Syst. Evol. Microbiol.">
        <title>Relationship of Bacillus amyloliquefaciens clades associated with strains DSM 7T and FZB42T: a proposal for Bacillus amyloliquefaciens subsp. amyloliquefaciens subsp. nov. and Bacillus amyloliquefaciens subsp. plantarum subsp. nov. based on complete genome sequence comparisons.</title>
        <authorList>
            <person name="Borriss R."/>
            <person name="Chen X.H."/>
            <person name="Rueckert C."/>
            <person name="Blom J."/>
            <person name="Becker A."/>
            <person name="Baumgarth B."/>
            <person name="Fan B."/>
            <person name="Pukall R."/>
            <person name="Schumann P."/>
            <person name="Sproer C."/>
            <person name="Junge H."/>
            <person name="Vater J."/>
            <person name="Puhler A."/>
            <person name="Klenk H.P."/>
        </authorList>
    </citation>
    <scope>NUCLEOTIDE SEQUENCE [LARGE SCALE GENOMIC DNA]</scope>
    <source>
        <strain evidence="3">DSM 7</strain>
    </source>
</reference>
<feature type="transmembrane region" description="Helical" evidence="1">
    <location>
        <begin position="72"/>
        <end position="97"/>
    </location>
</feature>
<keyword evidence="1" id="KW-0812">Transmembrane</keyword>
<gene>
    <name evidence="2" type="primary">yuiB</name>
    <name evidence="2" type="ordered locus">BAMF_3004</name>
</gene>
<keyword evidence="3" id="KW-1185">Reference proteome</keyword>
<dbReference type="AlphaFoldDB" id="A0A9P1JJJ2"/>
<organism evidence="2 3">
    <name type="scientific">Bacillus amyloliquefaciens (strain ATCC 23350 / DSM 7 / BCRC 11601 / CCUG 28519 / NBRC 15535 / NRRL B-14393 / F)</name>
    <dbReference type="NCBI Taxonomy" id="692420"/>
    <lineage>
        <taxon>Bacteria</taxon>
        <taxon>Bacillati</taxon>
        <taxon>Bacillota</taxon>
        <taxon>Bacilli</taxon>
        <taxon>Bacillales</taxon>
        <taxon>Bacillaceae</taxon>
        <taxon>Bacillus</taxon>
        <taxon>Bacillus amyloliquefaciens group</taxon>
    </lineage>
</organism>
<dbReference type="InterPro" id="IPR025917">
    <property type="entry name" value="YuiB"/>
</dbReference>
<dbReference type="Proteomes" id="UP000006562">
    <property type="component" value="Chromosome"/>
</dbReference>
<feature type="transmembrane region" description="Helical" evidence="1">
    <location>
        <begin position="6"/>
        <end position="27"/>
    </location>
</feature>
<dbReference type="Pfam" id="PF14068">
    <property type="entry name" value="YuiB"/>
    <property type="match status" value="1"/>
</dbReference>
<evidence type="ECO:0000256" key="1">
    <source>
        <dbReference type="SAM" id="Phobius"/>
    </source>
</evidence>
<evidence type="ECO:0000313" key="3">
    <source>
        <dbReference type="Proteomes" id="UP000006562"/>
    </source>
</evidence>
<protein>
    <submittedName>
        <fullName evidence="2">Uncharacterized protein</fullName>
    </submittedName>
</protein>
<dbReference type="KEGG" id="bao:BAMF_3004"/>
<keyword evidence="1" id="KW-0472">Membrane</keyword>
<sequence length="108" mass="11942">MFVISLPVVLISIVLFFVLFFGIGFLLNMLLRMSWIMAVIYPIVCLFIISNKKMISYVQAPGESFQSLFQRIMSLAAADVVILAGGLAGAVMSGIAIKALRKRGYQMF</sequence>
<reference evidence="3" key="2">
    <citation type="journal article" date="2011" name="J. Biotechnol.">
        <title>Genome sequence of B. amyloliquefaciens type strain DSM7(T) reveals differences to plant-associated B. amyloliquefaciens FZB42.</title>
        <authorList>
            <person name="Ruckert C."/>
            <person name="Blom J."/>
            <person name="Chen X."/>
            <person name="Reva O."/>
            <person name="Borriss R."/>
        </authorList>
    </citation>
    <scope>NUCLEOTIDE SEQUENCE [LARGE SCALE GENOMIC DNA]</scope>
    <source>
        <strain evidence="3">DSM 7</strain>
    </source>
</reference>
<evidence type="ECO:0000313" key="2">
    <source>
        <dbReference type="EMBL" id="CBI44130.1"/>
    </source>
</evidence>
<keyword evidence="1" id="KW-1133">Transmembrane helix</keyword>
<name>A0A9P1JJJ2_BACAS</name>